<gene>
    <name evidence="1" type="ORF">ONB1V03_LOCUS7156</name>
</gene>
<name>A0A7R9LYU6_9ACAR</name>
<dbReference type="EMBL" id="OC918343">
    <property type="protein sequence ID" value="CAD7649202.1"/>
    <property type="molecule type" value="Genomic_DNA"/>
</dbReference>
<sequence length="113" mass="12865">MFICIHYATAEESFFDELKRKALMIMCVKCKDADTNANLEGFEDCVQDLFPDEMAAILAIRKSQSGHPDQCVTEMRTELHRFRKSRPMSGIQVMACMLEHLSITQILGCIADM</sequence>
<evidence type="ECO:0000313" key="1">
    <source>
        <dbReference type="EMBL" id="CAD7649202.1"/>
    </source>
</evidence>
<keyword evidence="2" id="KW-1185">Reference proteome</keyword>
<dbReference type="AlphaFoldDB" id="A0A7R9LYU6"/>
<accession>A0A7R9LYU6</accession>
<dbReference type="EMBL" id="CAJPVJ010003518">
    <property type="protein sequence ID" value="CAG2167659.1"/>
    <property type="molecule type" value="Genomic_DNA"/>
</dbReference>
<organism evidence="1">
    <name type="scientific">Oppiella nova</name>
    <dbReference type="NCBI Taxonomy" id="334625"/>
    <lineage>
        <taxon>Eukaryota</taxon>
        <taxon>Metazoa</taxon>
        <taxon>Ecdysozoa</taxon>
        <taxon>Arthropoda</taxon>
        <taxon>Chelicerata</taxon>
        <taxon>Arachnida</taxon>
        <taxon>Acari</taxon>
        <taxon>Acariformes</taxon>
        <taxon>Sarcoptiformes</taxon>
        <taxon>Oribatida</taxon>
        <taxon>Brachypylina</taxon>
        <taxon>Oppioidea</taxon>
        <taxon>Oppiidae</taxon>
        <taxon>Oppiella</taxon>
    </lineage>
</organism>
<protein>
    <submittedName>
        <fullName evidence="1">Uncharacterized protein</fullName>
    </submittedName>
</protein>
<reference evidence="1" key="1">
    <citation type="submission" date="2020-11" db="EMBL/GenBank/DDBJ databases">
        <authorList>
            <person name="Tran Van P."/>
        </authorList>
    </citation>
    <scope>NUCLEOTIDE SEQUENCE</scope>
</reference>
<evidence type="ECO:0000313" key="2">
    <source>
        <dbReference type="Proteomes" id="UP000728032"/>
    </source>
</evidence>
<proteinExistence type="predicted"/>
<dbReference type="Proteomes" id="UP000728032">
    <property type="component" value="Unassembled WGS sequence"/>
</dbReference>